<gene>
    <name evidence="5" type="primary">ansB_1</name>
    <name evidence="5" type="ORF">NCTC12971_01958</name>
</gene>
<evidence type="ECO:0000313" key="5">
    <source>
        <dbReference type="EMBL" id="VTP61446.1"/>
    </source>
</evidence>
<dbReference type="SUPFAM" id="SSF53774">
    <property type="entry name" value="Glutaminase/Asparaginase"/>
    <property type="match status" value="1"/>
</dbReference>
<evidence type="ECO:0000313" key="6">
    <source>
        <dbReference type="Proteomes" id="UP000307968"/>
    </source>
</evidence>
<reference evidence="5 6" key="1">
    <citation type="submission" date="2019-05" db="EMBL/GenBank/DDBJ databases">
        <authorList>
            <consortium name="Pathogen Informatics"/>
        </authorList>
    </citation>
    <scope>NUCLEOTIDE SEQUENCE [LARGE SCALE GENOMIC DNA]</scope>
    <source>
        <strain evidence="5 6">NCTC12971</strain>
    </source>
</reference>
<dbReference type="GO" id="GO:0006520">
    <property type="term" value="P:amino acid metabolic process"/>
    <property type="evidence" value="ECO:0007669"/>
    <property type="project" value="InterPro"/>
</dbReference>
<dbReference type="AlphaFoldDB" id="A0A4U9HET9"/>
<dbReference type="PROSITE" id="PS51732">
    <property type="entry name" value="ASN_GLN_ASE_3"/>
    <property type="match status" value="1"/>
</dbReference>
<dbReference type="EMBL" id="LR590463">
    <property type="protein sequence ID" value="VTP61446.1"/>
    <property type="molecule type" value="Genomic_DNA"/>
</dbReference>
<feature type="active site" description="O-isoaspartyl threonine intermediate" evidence="2">
    <location>
        <position position="34"/>
    </location>
</feature>
<feature type="chain" id="PRO_5020923912" evidence="4">
    <location>
        <begin position="23"/>
        <end position="63"/>
    </location>
</feature>
<organism evidence="5 6">
    <name type="scientific">Serratia rubidaea</name>
    <name type="common">Serratia marinorubra</name>
    <dbReference type="NCBI Taxonomy" id="61652"/>
    <lineage>
        <taxon>Bacteria</taxon>
        <taxon>Pseudomonadati</taxon>
        <taxon>Pseudomonadota</taxon>
        <taxon>Gammaproteobacteria</taxon>
        <taxon>Enterobacterales</taxon>
        <taxon>Yersiniaceae</taxon>
        <taxon>Serratia</taxon>
    </lineage>
</organism>
<dbReference type="PIRSF" id="PIRSF500176">
    <property type="entry name" value="L_ASNase"/>
    <property type="match status" value="1"/>
</dbReference>
<dbReference type="GO" id="GO:0004067">
    <property type="term" value="F:asparaginase activity"/>
    <property type="evidence" value="ECO:0007669"/>
    <property type="project" value="UniProtKB-UniRule"/>
</dbReference>
<keyword evidence="5" id="KW-0378">Hydrolase</keyword>
<dbReference type="EC" id="3.5.1.1" evidence="5"/>
<dbReference type="Proteomes" id="UP000307968">
    <property type="component" value="Chromosome"/>
</dbReference>
<dbReference type="InterPro" id="IPR020827">
    <property type="entry name" value="Asparaginase/glutaminase_AS1"/>
</dbReference>
<evidence type="ECO:0000256" key="2">
    <source>
        <dbReference type="PIRSR" id="PIRSR001220-1"/>
    </source>
</evidence>
<protein>
    <submittedName>
        <fullName evidence="5">Probable L-asparaginase periplasmic</fullName>
        <ecNumber evidence="5">3.5.1.1</ecNumber>
    </submittedName>
</protein>
<proteinExistence type="inferred from homology"/>
<feature type="signal peptide" evidence="4">
    <location>
        <begin position="1"/>
        <end position="22"/>
    </location>
</feature>
<evidence type="ECO:0000256" key="4">
    <source>
        <dbReference type="SAM" id="SignalP"/>
    </source>
</evidence>
<dbReference type="InterPro" id="IPR037152">
    <property type="entry name" value="L-asparaginase_N_sf"/>
</dbReference>
<dbReference type="Gene3D" id="3.40.50.1170">
    <property type="entry name" value="L-asparaginase, N-terminal domain"/>
    <property type="match status" value="1"/>
</dbReference>
<keyword evidence="4" id="KW-0732">Signal</keyword>
<feature type="active site" evidence="3">
    <location>
        <position position="34"/>
    </location>
</feature>
<accession>A0A4U9HET9</accession>
<dbReference type="InterPro" id="IPR006034">
    <property type="entry name" value="Asparaginase/glutaminase-like"/>
</dbReference>
<dbReference type="InterPro" id="IPR036152">
    <property type="entry name" value="Asp/glu_Ase-like_sf"/>
</dbReference>
<dbReference type="PIRSF" id="PIRSF001220">
    <property type="entry name" value="L-ASNase_gatD"/>
    <property type="match status" value="1"/>
</dbReference>
<comment type="similarity">
    <text evidence="1">Belongs to the asparaginase 1 family.</text>
</comment>
<evidence type="ECO:0000256" key="3">
    <source>
        <dbReference type="PROSITE-ProRule" id="PRU10099"/>
    </source>
</evidence>
<sequence>MKTCKRSFLALLLAGVSGSALALPSVTILATGGTIAGGGESATKSNYQAGQLGVEALVSAVRS</sequence>
<evidence type="ECO:0000256" key="1">
    <source>
        <dbReference type="ARBA" id="ARBA00010518"/>
    </source>
</evidence>
<dbReference type="PROSITE" id="PS00144">
    <property type="entry name" value="ASN_GLN_ASE_1"/>
    <property type="match status" value="1"/>
</dbReference>
<name>A0A4U9HET9_SERRU</name>